<dbReference type="InterPro" id="IPR016181">
    <property type="entry name" value="Acyl_CoA_acyltransferase"/>
</dbReference>
<gene>
    <name evidence="4" type="ORF">DFQ01_104259</name>
</gene>
<organism evidence="4 5">
    <name type="scientific">Paenibacillus cellulosilyticus</name>
    <dbReference type="NCBI Taxonomy" id="375489"/>
    <lineage>
        <taxon>Bacteria</taxon>
        <taxon>Bacillati</taxon>
        <taxon>Bacillota</taxon>
        <taxon>Bacilli</taxon>
        <taxon>Bacillales</taxon>
        <taxon>Paenibacillaceae</taxon>
        <taxon>Paenibacillus</taxon>
    </lineage>
</organism>
<evidence type="ECO:0000259" key="3">
    <source>
        <dbReference type="PROSITE" id="PS51186"/>
    </source>
</evidence>
<dbReference type="SUPFAM" id="SSF55729">
    <property type="entry name" value="Acyl-CoA N-acyltransferases (Nat)"/>
    <property type="match status" value="1"/>
</dbReference>
<dbReference type="PROSITE" id="PS51186">
    <property type="entry name" value="GNAT"/>
    <property type="match status" value="1"/>
</dbReference>
<keyword evidence="1 4" id="KW-0808">Transferase</keyword>
<sequence length="166" mass="18579">MGIDINITRAEESDLPAIVEIYNSTVASRMVTADLEPVTVESRLPWFHNRDWKTRPIWVARSRETIIGWLSFQPYYGRPAYHATAEFSIYISEKSRGTGIGSIMLDRAVSSSGELGIKTLLGFVFGHNGPSLKLLNKFGFEQWGLLPGVCEMDGAERDIVIMGRKV</sequence>
<keyword evidence="5" id="KW-1185">Reference proteome</keyword>
<keyword evidence="2" id="KW-0012">Acyltransferase</keyword>
<evidence type="ECO:0000256" key="2">
    <source>
        <dbReference type="ARBA" id="ARBA00023315"/>
    </source>
</evidence>
<evidence type="ECO:0000313" key="5">
    <source>
        <dbReference type="Proteomes" id="UP000246635"/>
    </source>
</evidence>
<dbReference type="PANTHER" id="PTHR43072">
    <property type="entry name" value="N-ACETYLTRANSFERASE"/>
    <property type="match status" value="1"/>
</dbReference>
<dbReference type="Proteomes" id="UP000246635">
    <property type="component" value="Unassembled WGS sequence"/>
</dbReference>
<dbReference type="EMBL" id="QGTQ01000004">
    <property type="protein sequence ID" value="PWW05697.1"/>
    <property type="molecule type" value="Genomic_DNA"/>
</dbReference>
<dbReference type="Pfam" id="PF00583">
    <property type="entry name" value="Acetyltransf_1"/>
    <property type="match status" value="1"/>
</dbReference>
<evidence type="ECO:0000256" key="1">
    <source>
        <dbReference type="ARBA" id="ARBA00022679"/>
    </source>
</evidence>
<dbReference type="OrthoDB" id="9798006at2"/>
<evidence type="ECO:0000313" key="4">
    <source>
        <dbReference type="EMBL" id="PWW05697.1"/>
    </source>
</evidence>
<feature type="domain" description="N-acetyltransferase" evidence="3">
    <location>
        <begin position="5"/>
        <end position="166"/>
    </location>
</feature>
<dbReference type="CDD" id="cd04301">
    <property type="entry name" value="NAT_SF"/>
    <property type="match status" value="1"/>
</dbReference>
<dbReference type="InterPro" id="IPR000182">
    <property type="entry name" value="GNAT_dom"/>
</dbReference>
<reference evidence="4 5" key="1">
    <citation type="submission" date="2018-05" db="EMBL/GenBank/DDBJ databases">
        <title>Genomic Encyclopedia of Type Strains, Phase III (KMG-III): the genomes of soil and plant-associated and newly described type strains.</title>
        <authorList>
            <person name="Whitman W."/>
        </authorList>
    </citation>
    <scope>NUCLEOTIDE SEQUENCE [LARGE SCALE GENOMIC DNA]</scope>
    <source>
        <strain evidence="4 5">CECT 5696</strain>
    </source>
</reference>
<comment type="caution">
    <text evidence="4">The sequence shown here is derived from an EMBL/GenBank/DDBJ whole genome shotgun (WGS) entry which is preliminary data.</text>
</comment>
<dbReference type="AlphaFoldDB" id="A0A2V2YW74"/>
<dbReference type="PANTHER" id="PTHR43072:SF23">
    <property type="entry name" value="UPF0039 PROTEIN C11D3.02C"/>
    <property type="match status" value="1"/>
</dbReference>
<accession>A0A2V2YW74</accession>
<protein>
    <submittedName>
        <fullName evidence="4">Phosphinothricin acetyltransferase</fullName>
    </submittedName>
</protein>
<name>A0A2V2YW74_9BACL</name>
<proteinExistence type="predicted"/>
<dbReference type="Gene3D" id="3.40.630.30">
    <property type="match status" value="1"/>
</dbReference>
<dbReference type="RefSeq" id="WP_110043526.1">
    <property type="nucleotide sequence ID" value="NZ_CP054612.1"/>
</dbReference>
<dbReference type="GO" id="GO:0016747">
    <property type="term" value="F:acyltransferase activity, transferring groups other than amino-acyl groups"/>
    <property type="evidence" value="ECO:0007669"/>
    <property type="project" value="InterPro"/>
</dbReference>